<dbReference type="AlphaFoldDB" id="A0A7W7L7M5"/>
<dbReference type="RefSeq" id="WP_184730928.1">
    <property type="nucleotide sequence ID" value="NZ_BMRW01000020.1"/>
</dbReference>
<gene>
    <name evidence="1" type="ORF">FHS38_000978</name>
</gene>
<sequence>MSSEAIRKITMTISFGGTGAGSNPKGYLRLGMAGREFVVRHMAEQEFDKNGGTYTFTLGEDHSVQDHASNDPQNPQTYVRGLDLFPNYIRYDTPSGDDLIVEAVRVVVSGTSYDYEFKALVGTDPKGSKVRLGRSQGQVLHLSQHQVP</sequence>
<evidence type="ECO:0008006" key="3">
    <source>
        <dbReference type="Google" id="ProtNLM"/>
    </source>
</evidence>
<dbReference type="Proteomes" id="UP000556436">
    <property type="component" value="Unassembled WGS sequence"/>
</dbReference>
<evidence type="ECO:0000313" key="1">
    <source>
        <dbReference type="EMBL" id="MBB4884969.1"/>
    </source>
</evidence>
<name>A0A7W7L7M5_STRNE</name>
<organism evidence="1 2">
    <name type="scientific">Streptomyces netropsis</name>
    <name type="common">Streptoverticillium netropsis</name>
    <dbReference type="NCBI Taxonomy" id="55404"/>
    <lineage>
        <taxon>Bacteria</taxon>
        <taxon>Bacillati</taxon>
        <taxon>Actinomycetota</taxon>
        <taxon>Actinomycetes</taxon>
        <taxon>Kitasatosporales</taxon>
        <taxon>Streptomycetaceae</taxon>
        <taxon>Streptomyces</taxon>
    </lineage>
</organism>
<accession>A0A7W7L7M5</accession>
<protein>
    <recommendedName>
        <fullName evidence="3">PLAT domain-containing protein</fullName>
    </recommendedName>
</protein>
<keyword evidence="2" id="KW-1185">Reference proteome</keyword>
<reference evidence="1 2" key="1">
    <citation type="submission" date="2020-08" db="EMBL/GenBank/DDBJ databases">
        <title>Genomic Encyclopedia of Type Strains, Phase III (KMG-III): the genomes of soil and plant-associated and newly described type strains.</title>
        <authorList>
            <person name="Whitman W."/>
        </authorList>
    </citation>
    <scope>NUCLEOTIDE SEQUENCE [LARGE SCALE GENOMIC DNA]</scope>
    <source>
        <strain evidence="1 2">CECT 3265</strain>
    </source>
</reference>
<proteinExistence type="predicted"/>
<comment type="caution">
    <text evidence="1">The sequence shown here is derived from an EMBL/GenBank/DDBJ whole genome shotgun (WGS) entry which is preliminary data.</text>
</comment>
<dbReference type="EMBL" id="JACHJG010000001">
    <property type="protein sequence ID" value="MBB4884969.1"/>
    <property type="molecule type" value="Genomic_DNA"/>
</dbReference>
<evidence type="ECO:0000313" key="2">
    <source>
        <dbReference type="Proteomes" id="UP000556436"/>
    </source>
</evidence>